<dbReference type="Gene3D" id="6.20.50.160">
    <property type="match status" value="1"/>
</dbReference>
<feature type="chain" id="PRO_5029596524" description="TEP1-F" evidence="10">
    <location>
        <begin position="20"/>
        <end position="1120"/>
    </location>
</feature>
<keyword evidence="3 10" id="KW-0732">Signal</keyword>
<evidence type="ECO:0000256" key="7">
    <source>
        <dbReference type="ARBA" id="ARBA00057615"/>
    </source>
</evidence>
<dbReference type="InterPro" id="IPR050473">
    <property type="entry name" value="A2M/Complement_sys"/>
</dbReference>
<evidence type="ECO:0000313" key="13">
    <source>
        <dbReference type="Proteomes" id="UP000025227"/>
    </source>
</evidence>
<dbReference type="PANTHER" id="PTHR11412">
    <property type="entry name" value="MACROGLOBULIN / COMPLEMENT"/>
    <property type="match status" value="1"/>
</dbReference>
<evidence type="ECO:0000256" key="5">
    <source>
        <dbReference type="ARBA" id="ARBA00023157"/>
    </source>
</evidence>
<dbReference type="InterPro" id="IPR002890">
    <property type="entry name" value="MG2"/>
</dbReference>
<dbReference type="InterPro" id="IPR047565">
    <property type="entry name" value="Alpha-macroglob_thiol-ester_cl"/>
</dbReference>
<evidence type="ECO:0000259" key="11">
    <source>
        <dbReference type="SMART" id="SM01359"/>
    </source>
</evidence>
<accession>A0A7I4XSW1</accession>
<dbReference type="OrthoDB" id="9998011at2759"/>
<dbReference type="Pfam" id="PF07703">
    <property type="entry name" value="A2M_BRD"/>
    <property type="match status" value="1"/>
</dbReference>
<dbReference type="Proteomes" id="UP000025227">
    <property type="component" value="Unplaced"/>
</dbReference>
<keyword evidence="6" id="KW-0325">Glycoprotein</keyword>
<keyword evidence="2" id="KW-0646">Protease inhibitor</keyword>
<dbReference type="InterPro" id="IPR014756">
    <property type="entry name" value="Ig_E-set"/>
</dbReference>
<comment type="similarity">
    <text evidence="1">Belongs to the protease inhibitor I39 (alpha-2-macroglobulin) family.</text>
</comment>
<dbReference type="Gene3D" id="1.50.10.20">
    <property type="match status" value="1"/>
</dbReference>
<feature type="signal peptide" evidence="10">
    <location>
        <begin position="1"/>
        <end position="19"/>
    </location>
</feature>
<keyword evidence="5" id="KW-1015">Disulfide bond</keyword>
<dbReference type="PANTHER" id="PTHR11412:SF175">
    <property type="entry name" value="TEP (THIOLESTER CONTAINING PROTEIN)"/>
    <property type="match status" value="1"/>
</dbReference>
<evidence type="ECO:0000256" key="8">
    <source>
        <dbReference type="ARBA" id="ARBA00063781"/>
    </source>
</evidence>
<dbReference type="Gene3D" id="2.60.40.2950">
    <property type="match status" value="1"/>
</dbReference>
<protein>
    <recommendedName>
        <fullName evidence="9">TEP1-F</fullName>
    </recommendedName>
</protein>
<dbReference type="GO" id="GO:0005615">
    <property type="term" value="C:extracellular space"/>
    <property type="evidence" value="ECO:0007669"/>
    <property type="project" value="InterPro"/>
</dbReference>
<evidence type="ECO:0000256" key="9">
    <source>
        <dbReference type="ARBA" id="ARBA00078071"/>
    </source>
</evidence>
<dbReference type="InterPro" id="IPR011625">
    <property type="entry name" value="A2M_N_BRD"/>
</dbReference>
<dbReference type="WBParaSite" id="HCON_00001790-00002">
    <property type="protein sequence ID" value="HCON_00001790-00002"/>
    <property type="gene ID" value="HCON_00001790"/>
</dbReference>
<keyword evidence="13" id="KW-1185">Reference proteome</keyword>
<dbReference type="SUPFAM" id="SSF48239">
    <property type="entry name" value="Terpenoid cyclases/Protein prenyltransferases"/>
    <property type="match status" value="1"/>
</dbReference>
<comment type="function">
    <text evidence="7">Binds covalently through a thioester bond to the pathogen surface resulting in pathogen clearance.</text>
</comment>
<keyword evidence="4" id="KW-0722">Serine protease inhibitor</keyword>
<dbReference type="InterPro" id="IPR001599">
    <property type="entry name" value="Macroglobln_a2"/>
</dbReference>
<dbReference type="InterPro" id="IPR019742">
    <property type="entry name" value="MacrogloblnA2_CS"/>
</dbReference>
<dbReference type="Pfam" id="PF00207">
    <property type="entry name" value="A2M"/>
    <property type="match status" value="1"/>
</dbReference>
<feature type="domain" description="Alpha-2-macroglobulin bait region" evidence="11">
    <location>
        <begin position="516"/>
        <end position="652"/>
    </location>
</feature>
<dbReference type="SUPFAM" id="SSF81296">
    <property type="entry name" value="E set domains"/>
    <property type="match status" value="1"/>
</dbReference>
<dbReference type="SMART" id="SM01359">
    <property type="entry name" value="A2M_N_2"/>
    <property type="match status" value="1"/>
</dbReference>
<dbReference type="Gene3D" id="2.60.40.1930">
    <property type="match status" value="2"/>
</dbReference>
<evidence type="ECO:0000259" key="12">
    <source>
        <dbReference type="SMART" id="SM01360"/>
    </source>
</evidence>
<evidence type="ECO:0000256" key="4">
    <source>
        <dbReference type="ARBA" id="ARBA00022900"/>
    </source>
</evidence>
<dbReference type="Pfam" id="PF01835">
    <property type="entry name" value="MG2"/>
    <property type="match status" value="1"/>
</dbReference>
<sequence>MIIAVALVALIPLLPYAVTQESTTELFKEDVVPTNEMVAVNLPTLPPTTTEEPRKYPGTYLVVAPAVVRPGLPYAVSFNILKSPEEDHIVRVQIRTDQNDTVATRVVKNVRQGVPQTVTIDTIAADLSPNMNYKVYVRGETLNSNVLFEEEKSVQYNQKSLSIFVQTDKAIYKPGSVVKYRVIVVSPSLTPYKDTVTVKIYDPNQNVISQYVDKALTKGVFSSELELASEPPLGEWQIQVETANKLKYTKSFSVEKYVLPKFEVNIKTPSFITVNDDLSLLVDAKYTYGKGVAGKAKVTLELPWHRWHPIPKPIIVNDDGTTSQVEEESQIERTVKLNNMGEATVVFTNEEMKKHKLVQDYGGGSIRIIATVTEDLTDIQRNGTQHISTYRYDVKLDVEKQGDTFKPGLTYNVVVALKQMDDTPVKASVPRRVQVTTFYNYPFNPDSPTQHEDKEVKIVDLDAHGTTVLALQPPLNCTSARIEAHYDRSGKDNFTNAVIYSSLYVEAGKSPSNSFLQLIADNEGAVDVGKTLSFSVKATEQIPVLTYQVMSRGAVVLSKEIPVNSDHTTISFTATNDMAPKSRLIAYAVRSGNQEILVDATDFKVDGLFRNNVTLTIDKSSVEPGESVSFKVSADPESYVGLLVLDQSVLLQKSGNDITPQLVVESDIEEYDTTGFQGGSGFRPWEGAIERKRRKRSIWNPWWGVGGKDAASIFENAGLVVLTDAYLYRQPDPPRIYYMSPVSFRAIHHPIVPPPPVQPTLKPPRRKIEIRTEFPETWIFASMDAGSNGEAVYQSMAPDTITSWVASAFAINDNSGLGVAPTTSKLRVFRPFFIRLNLPYSVKRGEKFALQVLVFNYMEKEQDVTVTLKHDDSSGFDFLNKDGSIRKSRDAAERNYNVRVVSVPGGGVSKAVYFPIVPTEIGMVKLTVTAQAAQAGDGVEEPLRVEPEGYRVDRNVPVVIDLNNGTDFEKVVQMMWPSDVVEGSQKARFELVGDIMGPVLSNIEGLVRMPYGCGEQNMLNFVPNIVVLRYLKATNRAEPTIEAKAVKFMEAGYQRELTYRRYDNSFSAFGESDKFGSTWLTAFVVRSFAQARAYIFVDPTVLTKSIAFLNGQQMGDWRFC</sequence>
<comment type="subunit">
    <text evidence="8">Heterodimer of a TEP1-N chain and an TEP1-C chain non-covalently linked. Forms a complex composed of TEP1-N and TEP1-C heterodimer, LRIM1 and APL1C; the interaction stabilizes TEP1-N and TEP1-C heterodimer, prevents its binding to tissues while circulating in the hemolymph and protects the thioester bond from hydrolysis. Mature TEP1 and to a lesser extent full-length TEP1 interact with SPCLIP1; the interaction is induced by microbial infection.</text>
</comment>
<proteinExistence type="inferred from homology"/>
<evidence type="ECO:0000256" key="1">
    <source>
        <dbReference type="ARBA" id="ARBA00010952"/>
    </source>
</evidence>
<dbReference type="AlphaFoldDB" id="A0A7I4XSW1"/>
<dbReference type="InterPro" id="IPR011626">
    <property type="entry name" value="Alpha-macroglobulin_TED"/>
</dbReference>
<evidence type="ECO:0000256" key="6">
    <source>
        <dbReference type="ARBA" id="ARBA00023180"/>
    </source>
</evidence>
<dbReference type="PROSITE" id="PS00477">
    <property type="entry name" value="ALPHA_2_MACROGLOBULIN"/>
    <property type="match status" value="1"/>
</dbReference>
<evidence type="ECO:0000256" key="2">
    <source>
        <dbReference type="ARBA" id="ARBA00022690"/>
    </source>
</evidence>
<evidence type="ECO:0000256" key="3">
    <source>
        <dbReference type="ARBA" id="ARBA00022729"/>
    </source>
</evidence>
<evidence type="ECO:0000313" key="14">
    <source>
        <dbReference type="WBParaSite" id="HCON_00001790-00002"/>
    </source>
</evidence>
<name>A0A7I4XSW1_HAECO</name>
<dbReference type="SMART" id="SM01419">
    <property type="entry name" value="Thiol-ester_cl"/>
    <property type="match status" value="1"/>
</dbReference>
<dbReference type="Pfam" id="PF07678">
    <property type="entry name" value="TED_complement"/>
    <property type="match status" value="1"/>
</dbReference>
<evidence type="ECO:0000256" key="10">
    <source>
        <dbReference type="SAM" id="SignalP"/>
    </source>
</evidence>
<dbReference type="InterPro" id="IPR013783">
    <property type="entry name" value="Ig-like_fold"/>
</dbReference>
<dbReference type="GO" id="GO:0004867">
    <property type="term" value="F:serine-type endopeptidase inhibitor activity"/>
    <property type="evidence" value="ECO:0007669"/>
    <property type="project" value="UniProtKB-KW"/>
</dbReference>
<dbReference type="Gene3D" id="2.60.40.1940">
    <property type="match status" value="1"/>
</dbReference>
<dbReference type="SMART" id="SM01360">
    <property type="entry name" value="A2M"/>
    <property type="match status" value="1"/>
</dbReference>
<dbReference type="Gene3D" id="2.20.130.20">
    <property type="match status" value="1"/>
</dbReference>
<dbReference type="FunFam" id="2.60.40.1930:FF:000001">
    <property type="entry name" value="CD109 isoform 3"/>
    <property type="match status" value="1"/>
</dbReference>
<dbReference type="Pfam" id="PF17791">
    <property type="entry name" value="MG3"/>
    <property type="match status" value="1"/>
</dbReference>
<dbReference type="InterPro" id="IPR041555">
    <property type="entry name" value="MG3"/>
</dbReference>
<dbReference type="Gene3D" id="2.60.40.10">
    <property type="entry name" value="Immunoglobulins"/>
    <property type="match status" value="2"/>
</dbReference>
<feature type="domain" description="Alpha-2-macroglobulin" evidence="12">
    <location>
        <begin position="777"/>
        <end position="868"/>
    </location>
</feature>
<dbReference type="InterPro" id="IPR008930">
    <property type="entry name" value="Terpenoid_cyclase/PrenylTrfase"/>
</dbReference>
<organism evidence="13 14">
    <name type="scientific">Haemonchus contortus</name>
    <name type="common">Barber pole worm</name>
    <dbReference type="NCBI Taxonomy" id="6289"/>
    <lineage>
        <taxon>Eukaryota</taxon>
        <taxon>Metazoa</taxon>
        <taxon>Ecdysozoa</taxon>
        <taxon>Nematoda</taxon>
        <taxon>Chromadorea</taxon>
        <taxon>Rhabditida</taxon>
        <taxon>Rhabditina</taxon>
        <taxon>Rhabditomorpha</taxon>
        <taxon>Strongyloidea</taxon>
        <taxon>Trichostrongylidae</taxon>
        <taxon>Haemonchus</taxon>
    </lineage>
</organism>
<reference evidence="14" key="1">
    <citation type="submission" date="2020-12" db="UniProtKB">
        <authorList>
            <consortium name="WormBaseParasite"/>
        </authorList>
    </citation>
    <scope>IDENTIFICATION</scope>
    <source>
        <strain evidence="14">MHco3</strain>
    </source>
</reference>